<protein>
    <submittedName>
        <fullName evidence="1">T9SS type A sorting domain-containing protein</fullName>
    </submittedName>
</protein>
<dbReference type="AlphaFoldDB" id="A0A7V0T7A5"/>
<organism evidence="1">
    <name type="scientific">candidate division WOR-3 bacterium</name>
    <dbReference type="NCBI Taxonomy" id="2052148"/>
    <lineage>
        <taxon>Bacteria</taxon>
        <taxon>Bacteria division WOR-3</taxon>
    </lineage>
</organism>
<dbReference type="EMBL" id="DSBX01000311">
    <property type="protein sequence ID" value="HDR00229.1"/>
    <property type="molecule type" value="Genomic_DNA"/>
</dbReference>
<name>A0A7V0T7A5_UNCW3</name>
<sequence length="400" mass="42698">RDYFRLGFHPTGDTTTGTPMEISAALNKAVAIVGADNDITDFTVPDNNVGWGRVNLSSSLYFAGDTVGLWVEDNRDGVETGGSAVYAIDVTDYLEPLRVALCWSDYPGTMQAATILVNDLDLTVISPTGVGYKGNVYSGGRSRTGGAYDTLNVEECVRIETPATGQWIILVQGRNVPVGPQPFGLAATGIFGETAPRRDVGVRQILAPVGQVEENSLVIPRATVFSNSTAAETMAVVLRIGTAWADTQRVAIAPGRTDTVRFAEWPATPIGWATVVCTTMLAGDEEPANDAVLDSVEVIPVGAVAEENSFRFALASPTPNPFSRSTTIRFSLPERTEVNLAVYSATGALVRTLAHATLAPGHHLATWNRQDARGRRAGAGVYFVRIRTGTETASRKVVLR</sequence>
<dbReference type="SUPFAM" id="SSF49785">
    <property type="entry name" value="Galactose-binding domain-like"/>
    <property type="match status" value="1"/>
</dbReference>
<dbReference type="Gene3D" id="2.60.40.4070">
    <property type="match status" value="1"/>
</dbReference>
<proteinExistence type="predicted"/>
<dbReference type="NCBIfam" id="TIGR04183">
    <property type="entry name" value="Por_Secre_tail"/>
    <property type="match status" value="1"/>
</dbReference>
<dbReference type="InterPro" id="IPR026444">
    <property type="entry name" value="Secre_tail"/>
</dbReference>
<feature type="non-terminal residue" evidence="1">
    <location>
        <position position="1"/>
    </location>
</feature>
<dbReference type="Proteomes" id="UP000885672">
    <property type="component" value="Unassembled WGS sequence"/>
</dbReference>
<reference evidence="1" key="1">
    <citation type="journal article" date="2020" name="mSystems">
        <title>Genome- and Community-Level Interaction Insights into Carbon Utilization and Element Cycling Functions of Hydrothermarchaeota in Hydrothermal Sediment.</title>
        <authorList>
            <person name="Zhou Z."/>
            <person name="Liu Y."/>
            <person name="Xu W."/>
            <person name="Pan J."/>
            <person name="Luo Z.H."/>
            <person name="Li M."/>
        </authorList>
    </citation>
    <scope>NUCLEOTIDE SEQUENCE [LARGE SCALE GENOMIC DNA]</scope>
    <source>
        <strain evidence="1">SpSt-1182</strain>
    </source>
</reference>
<dbReference type="Gene3D" id="2.60.120.380">
    <property type="match status" value="1"/>
</dbReference>
<dbReference type="InterPro" id="IPR008979">
    <property type="entry name" value="Galactose-bd-like_sf"/>
</dbReference>
<accession>A0A7V0T7A5</accession>
<comment type="caution">
    <text evidence="1">The sequence shown here is derived from an EMBL/GenBank/DDBJ whole genome shotgun (WGS) entry which is preliminary data.</text>
</comment>
<gene>
    <name evidence="1" type="ORF">ENN51_08115</name>
</gene>
<evidence type="ECO:0000313" key="1">
    <source>
        <dbReference type="EMBL" id="HDR00229.1"/>
    </source>
</evidence>